<organism evidence="2 3">
    <name type="scientific">Legionella lansingensis</name>
    <dbReference type="NCBI Taxonomy" id="45067"/>
    <lineage>
        <taxon>Bacteria</taxon>
        <taxon>Pseudomonadati</taxon>
        <taxon>Pseudomonadota</taxon>
        <taxon>Gammaproteobacteria</taxon>
        <taxon>Legionellales</taxon>
        <taxon>Legionellaceae</taxon>
        <taxon>Legionella</taxon>
    </lineage>
</organism>
<proteinExistence type="predicted"/>
<evidence type="ECO:0000259" key="1">
    <source>
        <dbReference type="Pfam" id="PF13847"/>
    </source>
</evidence>
<dbReference type="InterPro" id="IPR025714">
    <property type="entry name" value="Methyltranfer_dom"/>
</dbReference>
<dbReference type="eggNOG" id="COG2226">
    <property type="taxonomic scope" value="Bacteria"/>
</dbReference>
<dbReference type="GO" id="GO:0008168">
    <property type="term" value="F:methyltransferase activity"/>
    <property type="evidence" value="ECO:0007669"/>
    <property type="project" value="UniProtKB-KW"/>
</dbReference>
<dbReference type="PANTHER" id="PTHR43861">
    <property type="entry name" value="TRANS-ACONITATE 2-METHYLTRANSFERASE-RELATED"/>
    <property type="match status" value="1"/>
</dbReference>
<dbReference type="RefSeq" id="WP_028372947.1">
    <property type="nucleotide sequence ID" value="NZ_CAAAJD010000038.1"/>
</dbReference>
<evidence type="ECO:0000313" key="2">
    <source>
        <dbReference type="EMBL" id="KTD23107.1"/>
    </source>
</evidence>
<dbReference type="Gene3D" id="3.40.50.150">
    <property type="entry name" value="Vaccinia Virus protein VP39"/>
    <property type="match status" value="1"/>
</dbReference>
<keyword evidence="2" id="KW-0489">Methyltransferase</keyword>
<dbReference type="CDD" id="cd02440">
    <property type="entry name" value="AdoMet_MTases"/>
    <property type="match status" value="1"/>
</dbReference>
<accession>A0A0W0VSL4</accession>
<dbReference type="EMBL" id="LNYI01000017">
    <property type="protein sequence ID" value="KTD23107.1"/>
    <property type="molecule type" value="Genomic_DNA"/>
</dbReference>
<dbReference type="OrthoDB" id="323463at2"/>
<reference evidence="2 3" key="1">
    <citation type="submission" date="2015-11" db="EMBL/GenBank/DDBJ databases">
        <title>Genomic analysis of 38 Legionella species identifies large and diverse effector repertoires.</title>
        <authorList>
            <person name="Burstein D."/>
            <person name="Amaro F."/>
            <person name="Zusman T."/>
            <person name="Lifshitz Z."/>
            <person name="Cohen O."/>
            <person name="Gilbert J.A."/>
            <person name="Pupko T."/>
            <person name="Shuman H.A."/>
            <person name="Segal G."/>
        </authorList>
    </citation>
    <scope>NUCLEOTIDE SEQUENCE [LARGE SCALE GENOMIC DNA]</scope>
    <source>
        <strain evidence="2 3">ATCC 49751</strain>
    </source>
</reference>
<protein>
    <submittedName>
        <fullName evidence="2">Small-molecule methyltransferase IraA</fullName>
    </submittedName>
</protein>
<dbReference type="AlphaFoldDB" id="A0A0W0VSL4"/>
<keyword evidence="2" id="KW-0808">Transferase</keyword>
<dbReference type="SUPFAM" id="SSF53335">
    <property type="entry name" value="S-adenosyl-L-methionine-dependent methyltransferases"/>
    <property type="match status" value="1"/>
</dbReference>
<dbReference type="STRING" id="45067.Llan_0945"/>
<keyword evidence="3" id="KW-1185">Reference proteome</keyword>
<dbReference type="GO" id="GO:0032259">
    <property type="term" value="P:methylation"/>
    <property type="evidence" value="ECO:0007669"/>
    <property type="project" value="UniProtKB-KW"/>
</dbReference>
<dbReference type="Proteomes" id="UP000054869">
    <property type="component" value="Unassembled WGS sequence"/>
</dbReference>
<gene>
    <name evidence="2" type="primary">iraA_2</name>
    <name evidence="2" type="ORF">Llan_0945</name>
</gene>
<name>A0A0W0VSL4_9GAMM</name>
<dbReference type="PATRIC" id="fig|45067.4.peg.977"/>
<sequence>MQIDNLYDKIARTYNQDVSGKVLDLAKQAALELAISNYDGPMRSILALGMGDGTDLLPYAQHYSQAQLHGLDISERMLEKAKKILKCRTYHGDIHEAASIIEKHDFDFILAHFVTAYIPLPSILAECKKLISQQGVVSIVTNTMESFPQARSLVSKLEKSTNPFNKLVASHIKKTLKKVYVPLDGNHLQKIVEDNGFKIKAFTQKKISISLKTENEIFDFFINGGWFISGLVHPFLAHQLLCRICKLLIHKNFSVPYDDHMVITIALVEPS</sequence>
<dbReference type="PANTHER" id="PTHR43861:SF1">
    <property type="entry name" value="TRANS-ACONITATE 2-METHYLTRANSFERASE"/>
    <property type="match status" value="1"/>
</dbReference>
<comment type="caution">
    <text evidence="2">The sequence shown here is derived from an EMBL/GenBank/DDBJ whole genome shotgun (WGS) entry which is preliminary data.</text>
</comment>
<dbReference type="InterPro" id="IPR029063">
    <property type="entry name" value="SAM-dependent_MTases_sf"/>
</dbReference>
<feature type="domain" description="Methyltransferase" evidence="1">
    <location>
        <begin position="45"/>
        <end position="196"/>
    </location>
</feature>
<dbReference type="Pfam" id="PF13847">
    <property type="entry name" value="Methyltransf_31"/>
    <property type="match status" value="1"/>
</dbReference>
<evidence type="ECO:0000313" key="3">
    <source>
        <dbReference type="Proteomes" id="UP000054869"/>
    </source>
</evidence>